<dbReference type="InterPro" id="IPR002013">
    <property type="entry name" value="SAC_dom"/>
</dbReference>
<sequence>MRHLHPRLQLYTQGNDTYIFVPPDTAGAQSLTVHRSSGEIVLNPPHSLPPSARRSGKPLYGILGFLSLSLSEYVVVMTGREFKGRMLGHDIFRATDFDLLPLAPNINIYNPPHPVEAHLLALARSHLMGGMFLFSYTWDLTRRLQAQWETREKDANTPFWQTADDRFFWNKYLQTRMIELAMGNPNQDPSQYILPVLYGTFDIRNAVLHGRTMQICLISRRSRFRAGTRYFRRGVDHDGHVANFNETEQLLLVEDDSSSGGSQPGGSEVGTQMSFVQIRGSVPVFWAEVNTLRYKPDLQVMDLQDTADMMRKHLQEQVLIYGDQALVSLVNRKGHEQPVKEAYEQGVAQLNLPSVRYQYFDFHNECKQMRYDRLSVLIDQLESDLKSHGYFHLPSNQSESVQLQRGTVRTNCMDNLDRTNVVQAALARWTLNQQLQALGILSKEDSIDAYEAISKDFRELWADHADAIAQAYAGSGALKSDFTRTNQRTKKGLLEDGVKGALRYIKNNFFDGARQDGFDLIAGNWVPRKNPSGSMFLVEDARPLITRSMPIVASFSLFMICAGMTLPRTSDYSLFYYFVLWFGLLAIALVFIVIHGIDYVSWPRLIPSTDYIYYTGPGYRSAHHGMGFSKEGPKTRMGTSMSTKWLNSGRKRVGIGAVEEGEKKRVD</sequence>
<gene>
    <name evidence="3" type="ORF">GGX14DRAFT_693749</name>
</gene>
<dbReference type="Proteomes" id="UP001219525">
    <property type="component" value="Unassembled WGS sequence"/>
</dbReference>
<dbReference type="GO" id="GO:0046856">
    <property type="term" value="P:phosphatidylinositol dephosphorylation"/>
    <property type="evidence" value="ECO:0007669"/>
    <property type="project" value="TreeGrafter"/>
</dbReference>
<dbReference type="PROSITE" id="PS50275">
    <property type="entry name" value="SAC"/>
    <property type="match status" value="1"/>
</dbReference>
<proteinExistence type="predicted"/>
<evidence type="ECO:0000313" key="3">
    <source>
        <dbReference type="EMBL" id="KAJ7225879.1"/>
    </source>
</evidence>
<dbReference type="PANTHER" id="PTHR45662">
    <property type="entry name" value="PHOSPHATIDYLINOSITIDE PHOSPHATASE SAC1"/>
    <property type="match status" value="1"/>
</dbReference>
<feature type="transmembrane region" description="Helical" evidence="1">
    <location>
        <begin position="551"/>
        <end position="568"/>
    </location>
</feature>
<evidence type="ECO:0000256" key="1">
    <source>
        <dbReference type="SAM" id="Phobius"/>
    </source>
</evidence>
<dbReference type="EMBL" id="JARJCW010000004">
    <property type="protein sequence ID" value="KAJ7225879.1"/>
    <property type="molecule type" value="Genomic_DNA"/>
</dbReference>
<keyword evidence="1" id="KW-0812">Transmembrane</keyword>
<keyword evidence="1" id="KW-1133">Transmembrane helix</keyword>
<organism evidence="3 4">
    <name type="scientific">Mycena pura</name>
    <dbReference type="NCBI Taxonomy" id="153505"/>
    <lineage>
        <taxon>Eukaryota</taxon>
        <taxon>Fungi</taxon>
        <taxon>Dikarya</taxon>
        <taxon>Basidiomycota</taxon>
        <taxon>Agaricomycotina</taxon>
        <taxon>Agaricomycetes</taxon>
        <taxon>Agaricomycetidae</taxon>
        <taxon>Agaricales</taxon>
        <taxon>Marasmiineae</taxon>
        <taxon>Mycenaceae</taxon>
        <taxon>Mycena</taxon>
    </lineage>
</organism>
<protein>
    <submittedName>
        <fullName evidence="3">SacI homology domain-containing protein</fullName>
    </submittedName>
</protein>
<dbReference type="GO" id="GO:0005783">
    <property type="term" value="C:endoplasmic reticulum"/>
    <property type="evidence" value="ECO:0007669"/>
    <property type="project" value="TreeGrafter"/>
</dbReference>
<keyword evidence="1" id="KW-0472">Membrane</keyword>
<reference evidence="3" key="1">
    <citation type="submission" date="2023-03" db="EMBL/GenBank/DDBJ databases">
        <title>Massive genome expansion in bonnet fungi (Mycena s.s.) driven by repeated elements and novel gene families across ecological guilds.</title>
        <authorList>
            <consortium name="Lawrence Berkeley National Laboratory"/>
            <person name="Harder C.B."/>
            <person name="Miyauchi S."/>
            <person name="Viragh M."/>
            <person name="Kuo A."/>
            <person name="Thoen E."/>
            <person name="Andreopoulos B."/>
            <person name="Lu D."/>
            <person name="Skrede I."/>
            <person name="Drula E."/>
            <person name="Henrissat B."/>
            <person name="Morin E."/>
            <person name="Kohler A."/>
            <person name="Barry K."/>
            <person name="LaButti K."/>
            <person name="Morin E."/>
            <person name="Salamov A."/>
            <person name="Lipzen A."/>
            <person name="Mereny Z."/>
            <person name="Hegedus B."/>
            <person name="Baldrian P."/>
            <person name="Stursova M."/>
            <person name="Weitz H."/>
            <person name="Taylor A."/>
            <person name="Grigoriev I.V."/>
            <person name="Nagy L.G."/>
            <person name="Martin F."/>
            <person name="Kauserud H."/>
        </authorList>
    </citation>
    <scope>NUCLEOTIDE SEQUENCE</scope>
    <source>
        <strain evidence="3">9144</strain>
    </source>
</reference>
<feature type="domain" description="SAC" evidence="2">
    <location>
        <begin position="123"/>
        <end position="474"/>
    </location>
</feature>
<name>A0AAD6YQ02_9AGAR</name>
<evidence type="ECO:0000259" key="2">
    <source>
        <dbReference type="PROSITE" id="PS50275"/>
    </source>
</evidence>
<dbReference type="PANTHER" id="PTHR45662:SF2">
    <property type="entry name" value="PHOSPHATIDYLINOSITOL-3-PHOSPHATASE SAC1"/>
    <property type="match status" value="1"/>
</dbReference>
<dbReference type="GO" id="GO:0043812">
    <property type="term" value="F:phosphatidylinositol-4-phosphate phosphatase activity"/>
    <property type="evidence" value="ECO:0007669"/>
    <property type="project" value="TreeGrafter"/>
</dbReference>
<evidence type="ECO:0000313" key="4">
    <source>
        <dbReference type="Proteomes" id="UP001219525"/>
    </source>
</evidence>
<dbReference type="AlphaFoldDB" id="A0AAD6YQ02"/>
<feature type="transmembrane region" description="Helical" evidence="1">
    <location>
        <begin position="574"/>
        <end position="594"/>
    </location>
</feature>
<accession>A0AAD6YQ02</accession>
<dbReference type="Pfam" id="PF02383">
    <property type="entry name" value="Syja_N"/>
    <property type="match status" value="1"/>
</dbReference>
<comment type="caution">
    <text evidence="3">The sequence shown here is derived from an EMBL/GenBank/DDBJ whole genome shotgun (WGS) entry which is preliminary data.</text>
</comment>
<keyword evidence="4" id="KW-1185">Reference proteome</keyword>